<evidence type="ECO:0000256" key="2">
    <source>
        <dbReference type="ARBA" id="ARBA00004496"/>
    </source>
</evidence>
<dbReference type="InterPro" id="IPR010620">
    <property type="entry name" value="SBBP_repeat"/>
</dbReference>
<feature type="domain" description="DUF7948" evidence="9">
    <location>
        <begin position="42"/>
        <end position="238"/>
    </location>
</feature>
<name>E8WVB0_GRATM</name>
<dbReference type="HOGENOM" id="CLU_302641_0_0_0"/>
<dbReference type="GO" id="GO:0005737">
    <property type="term" value="C:cytoplasm"/>
    <property type="evidence" value="ECO:0007669"/>
    <property type="project" value="UniProtKB-SubCell"/>
</dbReference>
<evidence type="ECO:0000256" key="5">
    <source>
        <dbReference type="ARBA" id="ARBA00023273"/>
    </source>
</evidence>
<evidence type="ECO:0000256" key="4">
    <source>
        <dbReference type="ARBA" id="ARBA00023069"/>
    </source>
</evidence>
<sequence length="985" mass="102448">MQLSSYLPALFFGLCVSFSCTLTAQTSGPVPQAKHTSLPIVFEENRGQFDASTRYVVRNAGGVVEFHANGPEFLMGTSKTRTRITLQPVTPATKTDLSSEEVTPGKVNYFLGQTATAQLQGISTYGKVRYSNFMTGVDLSFYGNGDNLEHDFILSPQVEPKSVVFRLNGAGSLKLKDNGELLIQAPGSQLLFRRPVGYQLIDGRRTSVDVAFVLSPGGDLSFQAGQYNHTQPLVIDPVLVFSTYLDGTHQDSPTSVITDNTGNIYVAGYTTSPDFPIANAYQSSCGTCTGGGFGEAGVLSKLDPTGKTLLYSTYFLGSGLTDIFRIKVDNFGNLVGVGYSASGFPKVGNYPGTYSSGTFVFSLNPAGTALNHAEVIGAGQSASSFNDSNGNPYGLAIDSSNNVYIADAVSLNVNGGTFPLPVTTGTYGSGNKVAGETTSIYVAKIGPDGSLFYGTLVPPINPSAAPYGFYLYMGGLAVDASGNLYVSATASAGMPTTANAASTAFPNTMPANTQYSGDAGYVFALDPKAAQLLFATYLPGTDSANTLAIAADGSLYVAGTTSETTLPVSANAFQAALKPGANCTCDGGYALNLSGDGGKILHATYLSGTIDYNNEVTAYGSTVLDSTGNVFIGGNVTSVDSPLQNPVVSYLDDTTNLYARGTYVAGLTPDLSKLIFGSYFSGPGAGDLLADMTVSPAGRLVLTGSTFSNTNFLTTPGALQPTAPAQPNPGVGYQHEFVASIDLTVPAPSVCLSSRSVNFGKVAVGNTNSVTFTLTNCGNAPLNISSLTSTSPVVSATPLSSALPAGQSYPIQVQFAPADSTVITGSITIASNAVVATQSVSFSGQGLAPQLAIQSPAATSPVAFPQMVLGSTPATTVAFLLRNTGNAPLTITSASVSGEFTLLAKLYEPACRKRHLLCLRSAGPQQRRVQARDPHTPLQRPHPSHTGSAPRRHCAPQLSRPGADLTQRAGTSNRRHQGLAYPHWQ</sequence>
<evidence type="ECO:0000313" key="10">
    <source>
        <dbReference type="EMBL" id="ADW67285.1"/>
    </source>
</evidence>
<dbReference type="STRING" id="1198114.AciX9_0211"/>
<reference evidence="11" key="1">
    <citation type="submission" date="2011-01" db="EMBL/GenBank/DDBJ databases">
        <title>Complete sequence of chromosome of Acidobacterium sp. MP5ACTX9.</title>
        <authorList>
            <consortium name="US DOE Joint Genome Institute"/>
            <person name="Lucas S."/>
            <person name="Copeland A."/>
            <person name="Lapidus A."/>
            <person name="Cheng J.-F."/>
            <person name="Goodwin L."/>
            <person name="Pitluck S."/>
            <person name="Teshima H."/>
            <person name="Detter J.C."/>
            <person name="Han C."/>
            <person name="Tapia R."/>
            <person name="Land M."/>
            <person name="Hauser L."/>
            <person name="Kyrpides N."/>
            <person name="Ivanova N."/>
            <person name="Ovchinnikova G."/>
            <person name="Pagani I."/>
            <person name="Rawat S.R."/>
            <person name="Mannisto M."/>
            <person name="Haggblom M.M."/>
            <person name="Woyke T."/>
        </authorList>
    </citation>
    <scope>NUCLEOTIDE SEQUENCE [LARGE SCALE GENOMIC DNA]</scope>
    <source>
        <strain evidence="11">MP5ACTX9</strain>
    </source>
</reference>
<organism evidence="11">
    <name type="scientific">Granulicella tundricola (strain ATCC BAA-1859 / DSM 23138 / MP5ACTX9)</name>
    <dbReference type="NCBI Taxonomy" id="1198114"/>
    <lineage>
        <taxon>Bacteria</taxon>
        <taxon>Pseudomonadati</taxon>
        <taxon>Acidobacteriota</taxon>
        <taxon>Terriglobia</taxon>
        <taxon>Terriglobales</taxon>
        <taxon>Acidobacteriaceae</taxon>
        <taxon>Granulicella</taxon>
    </lineage>
</organism>
<evidence type="ECO:0000256" key="3">
    <source>
        <dbReference type="ARBA" id="ARBA00022490"/>
    </source>
</evidence>
<feature type="chain" id="PRO_5003229945" evidence="7">
    <location>
        <begin position="25"/>
        <end position="985"/>
    </location>
</feature>
<dbReference type="InterPro" id="IPR013783">
    <property type="entry name" value="Ig-like_fold"/>
</dbReference>
<dbReference type="NCBIfam" id="NF012200">
    <property type="entry name" value="choice_anch_D"/>
    <property type="match status" value="1"/>
</dbReference>
<protein>
    <submittedName>
        <fullName evidence="10">NHL repeat containing protein</fullName>
    </submittedName>
</protein>
<keyword evidence="11" id="KW-1185">Reference proteome</keyword>
<dbReference type="Pfam" id="PF22544">
    <property type="entry name" value="HYDIN_VesB_CFA65-like_Ig"/>
    <property type="match status" value="1"/>
</dbReference>
<keyword evidence="5" id="KW-0966">Cell projection</keyword>
<dbReference type="PANTHER" id="PTHR35580:SF1">
    <property type="entry name" value="PHYTASE-LIKE DOMAIN-CONTAINING PROTEIN"/>
    <property type="match status" value="1"/>
</dbReference>
<dbReference type="Gene3D" id="2.40.10.500">
    <property type="match status" value="1"/>
</dbReference>
<dbReference type="Pfam" id="PF06739">
    <property type="entry name" value="SBBP"/>
    <property type="match status" value="1"/>
</dbReference>
<gene>
    <name evidence="10" type="ordered locus">AciX9_0211</name>
</gene>
<dbReference type="InterPro" id="IPR053879">
    <property type="entry name" value="HYDIN_VesB_CFA65-like_Ig"/>
</dbReference>
<feature type="region of interest" description="Disordered" evidence="6">
    <location>
        <begin position="922"/>
        <end position="985"/>
    </location>
</feature>
<dbReference type="AlphaFoldDB" id="E8WVB0"/>
<dbReference type="InterPro" id="IPR057708">
    <property type="entry name" value="DUF7948"/>
</dbReference>
<comment type="subcellular location">
    <subcellularLocation>
        <location evidence="1">Cell projection</location>
        <location evidence="1">Cilium</location>
    </subcellularLocation>
    <subcellularLocation>
        <location evidence="2">Cytoplasm</location>
    </subcellularLocation>
</comment>
<dbReference type="Pfam" id="PF25778">
    <property type="entry name" value="DUF7948"/>
    <property type="match status" value="1"/>
</dbReference>
<feature type="signal peptide" evidence="7">
    <location>
        <begin position="1"/>
        <end position="24"/>
    </location>
</feature>
<dbReference type="InterPro" id="IPR052918">
    <property type="entry name" value="Motility_Chemotaxis_Reg"/>
</dbReference>
<keyword evidence="7" id="KW-0732">Signal</keyword>
<dbReference type="KEGG" id="acm:AciX9_0211"/>
<dbReference type="eggNOG" id="COG1361">
    <property type="taxonomic scope" value="Bacteria"/>
</dbReference>
<dbReference type="PaxDb" id="1198114-AciX9_0211"/>
<evidence type="ECO:0000256" key="6">
    <source>
        <dbReference type="SAM" id="MobiDB-lite"/>
    </source>
</evidence>
<proteinExistence type="predicted"/>
<dbReference type="OrthoDB" id="127173at2"/>
<evidence type="ECO:0000259" key="9">
    <source>
        <dbReference type="Pfam" id="PF25778"/>
    </source>
</evidence>
<dbReference type="Gene3D" id="2.60.40.10">
    <property type="entry name" value="Immunoglobulins"/>
    <property type="match status" value="1"/>
</dbReference>
<accession>E8WVB0</accession>
<dbReference type="EMBL" id="CP002480">
    <property type="protein sequence ID" value="ADW67285.1"/>
    <property type="molecule type" value="Genomic_DNA"/>
</dbReference>
<evidence type="ECO:0000259" key="8">
    <source>
        <dbReference type="Pfam" id="PF22544"/>
    </source>
</evidence>
<feature type="domain" description="HYDIN/VesB/CFA65-like Ig-like" evidence="8">
    <location>
        <begin position="750"/>
        <end position="844"/>
    </location>
</feature>
<keyword evidence="4" id="KW-0969">Cilium</keyword>
<evidence type="ECO:0000256" key="7">
    <source>
        <dbReference type="SAM" id="SignalP"/>
    </source>
</evidence>
<dbReference type="Proteomes" id="UP000000343">
    <property type="component" value="Chromosome"/>
</dbReference>
<dbReference type="SUPFAM" id="SSF101898">
    <property type="entry name" value="NHL repeat"/>
    <property type="match status" value="1"/>
</dbReference>
<dbReference type="PANTHER" id="PTHR35580">
    <property type="entry name" value="CELL SURFACE GLYCOPROTEIN (S-LAYER PROTEIN)-LIKE PROTEIN"/>
    <property type="match status" value="1"/>
</dbReference>
<keyword evidence="3" id="KW-0963">Cytoplasm</keyword>
<evidence type="ECO:0000313" key="11">
    <source>
        <dbReference type="Proteomes" id="UP000000343"/>
    </source>
</evidence>
<evidence type="ECO:0000256" key="1">
    <source>
        <dbReference type="ARBA" id="ARBA00004138"/>
    </source>
</evidence>